<accession>A0AAW9WAX4</accession>
<name>A0AAW9WAX4_9FIRM</name>
<keyword evidence="1" id="KW-0472">Membrane</keyword>
<dbReference type="EMBL" id="WNME01000001">
    <property type="protein sequence ID" value="MUB61831.1"/>
    <property type="molecule type" value="Genomic_DNA"/>
</dbReference>
<evidence type="ECO:0000259" key="2">
    <source>
        <dbReference type="Pfam" id="PF12158"/>
    </source>
</evidence>
<dbReference type="Pfam" id="PF12158">
    <property type="entry name" value="DUF3592"/>
    <property type="match status" value="1"/>
</dbReference>
<comment type="caution">
    <text evidence="3">The sequence shown here is derived from an EMBL/GenBank/DDBJ whole genome shotgun (WGS) entry which is preliminary data.</text>
</comment>
<feature type="transmembrane region" description="Helical" evidence="1">
    <location>
        <begin position="150"/>
        <end position="177"/>
    </location>
</feature>
<gene>
    <name evidence="3" type="ORF">GNE07_01895</name>
</gene>
<keyword evidence="1" id="KW-1133">Transmembrane helix</keyword>
<evidence type="ECO:0000313" key="4">
    <source>
        <dbReference type="Proteomes" id="UP000434223"/>
    </source>
</evidence>
<sequence length="186" mass="21854">MNCMKKGKSVFSLIWPIALIIIALYLFLLFKGGKAFDFGRVEYKETTATCESVGNEITRSQIDRSVEGRPNDKDQYYIIYNYSYEVDGITYHASDRNHREFQDYQSYQRDIEESQEWIGTTKTVYYHPEDPSEYSFSSKNFKESVSETNWVVGVIVVLCSVILLPWIIFMSVIRSVLRKRADRFRK</sequence>
<evidence type="ECO:0000256" key="1">
    <source>
        <dbReference type="SAM" id="Phobius"/>
    </source>
</evidence>
<dbReference type="InterPro" id="IPR021994">
    <property type="entry name" value="DUF3592"/>
</dbReference>
<organism evidence="3 4">
    <name type="scientific">Hungatella hathewayi</name>
    <dbReference type="NCBI Taxonomy" id="154046"/>
    <lineage>
        <taxon>Bacteria</taxon>
        <taxon>Bacillati</taxon>
        <taxon>Bacillota</taxon>
        <taxon>Clostridia</taxon>
        <taxon>Lachnospirales</taxon>
        <taxon>Lachnospiraceae</taxon>
        <taxon>Hungatella</taxon>
    </lineage>
</organism>
<dbReference type="AlphaFoldDB" id="A0AAW9WAX4"/>
<evidence type="ECO:0000313" key="3">
    <source>
        <dbReference type="EMBL" id="MUB61831.1"/>
    </source>
</evidence>
<feature type="transmembrane region" description="Helical" evidence="1">
    <location>
        <begin position="12"/>
        <end position="30"/>
    </location>
</feature>
<reference evidence="3 4" key="1">
    <citation type="submission" date="2019-09" db="EMBL/GenBank/DDBJ databases">
        <title>Draft genome sequencing of Hungatella hathewayi 123Y-2.</title>
        <authorList>
            <person name="Lv Q."/>
            <person name="Li S."/>
        </authorList>
    </citation>
    <scope>NUCLEOTIDE SEQUENCE [LARGE SCALE GENOMIC DNA]</scope>
    <source>
        <strain evidence="3 4">123Y-2</strain>
    </source>
</reference>
<feature type="domain" description="DUF3592" evidence="2">
    <location>
        <begin position="56"/>
        <end position="133"/>
    </location>
</feature>
<dbReference type="Proteomes" id="UP000434223">
    <property type="component" value="Unassembled WGS sequence"/>
</dbReference>
<protein>
    <submittedName>
        <fullName evidence="3">DUF3592 domain-containing protein</fullName>
    </submittedName>
</protein>
<keyword evidence="1" id="KW-0812">Transmembrane</keyword>
<proteinExistence type="predicted"/>